<feature type="compositionally biased region" description="Low complexity" evidence="1">
    <location>
        <begin position="1"/>
        <end position="12"/>
    </location>
</feature>
<proteinExistence type="predicted"/>
<evidence type="ECO:0008006" key="4">
    <source>
        <dbReference type="Google" id="ProtNLM"/>
    </source>
</evidence>
<evidence type="ECO:0000256" key="1">
    <source>
        <dbReference type="SAM" id="MobiDB-lite"/>
    </source>
</evidence>
<feature type="compositionally biased region" description="Basic and acidic residues" evidence="1">
    <location>
        <begin position="59"/>
        <end position="71"/>
    </location>
</feature>
<dbReference type="Ensembl" id="ENSNPET00000004297.1">
    <property type="protein sequence ID" value="ENSNPEP00000004199.1"/>
    <property type="gene ID" value="ENSNPEG00000003215.1"/>
</dbReference>
<protein>
    <recommendedName>
        <fullName evidence="4">MEA1 protein</fullName>
    </recommendedName>
</protein>
<evidence type="ECO:0000313" key="3">
    <source>
        <dbReference type="Proteomes" id="UP000694420"/>
    </source>
</evidence>
<name>A0A8C6YV93_NOTPE</name>
<feature type="compositionally biased region" description="Acidic residues" evidence="1">
    <location>
        <begin position="37"/>
        <end position="52"/>
    </location>
</feature>
<accession>A0A8C6YV93</accession>
<dbReference type="AlphaFoldDB" id="A0A8C6YV93"/>
<sequence>MASSGEEQSSSSPDWGDSGTELSAAELAGAGASPLDSGEDFEVLEDEEDDLSELPPLEDVGRGRTPAKEGVPEQAPAQDAEEPQEWLDVLGRRLQKQRPLHLPLPSRVLSWPVELGGLSWRDVAVPEGPDRRVRARRAEAALGLWFAGSHRLGWRRGGSSRCRDAGWHAAQRDNSVPGRI</sequence>
<organism evidence="2 3">
    <name type="scientific">Nothoprocta perdicaria</name>
    <name type="common">Chilean tinamou</name>
    <name type="synonym">Crypturus perdicarius</name>
    <dbReference type="NCBI Taxonomy" id="30464"/>
    <lineage>
        <taxon>Eukaryota</taxon>
        <taxon>Metazoa</taxon>
        <taxon>Chordata</taxon>
        <taxon>Craniata</taxon>
        <taxon>Vertebrata</taxon>
        <taxon>Euteleostomi</taxon>
        <taxon>Archelosauria</taxon>
        <taxon>Archosauria</taxon>
        <taxon>Dinosauria</taxon>
        <taxon>Saurischia</taxon>
        <taxon>Theropoda</taxon>
        <taxon>Coelurosauria</taxon>
        <taxon>Aves</taxon>
        <taxon>Palaeognathae</taxon>
        <taxon>Tinamiformes</taxon>
        <taxon>Tinamidae</taxon>
        <taxon>Nothoprocta</taxon>
    </lineage>
</organism>
<reference evidence="2" key="1">
    <citation type="submission" date="2025-08" db="UniProtKB">
        <authorList>
            <consortium name="Ensembl"/>
        </authorList>
    </citation>
    <scope>IDENTIFICATION</scope>
</reference>
<feature type="region of interest" description="Disordered" evidence="1">
    <location>
        <begin position="1"/>
        <end position="84"/>
    </location>
</feature>
<evidence type="ECO:0000313" key="2">
    <source>
        <dbReference type="Ensembl" id="ENSNPEP00000004199.1"/>
    </source>
</evidence>
<reference evidence="2" key="2">
    <citation type="submission" date="2025-09" db="UniProtKB">
        <authorList>
            <consortium name="Ensembl"/>
        </authorList>
    </citation>
    <scope>IDENTIFICATION</scope>
</reference>
<dbReference type="Proteomes" id="UP000694420">
    <property type="component" value="Unplaced"/>
</dbReference>
<keyword evidence="3" id="KW-1185">Reference proteome</keyword>
<feature type="compositionally biased region" description="Low complexity" evidence="1">
    <location>
        <begin position="21"/>
        <end position="33"/>
    </location>
</feature>